<feature type="region of interest" description="Disordered" evidence="1">
    <location>
        <begin position="278"/>
        <end position="331"/>
    </location>
</feature>
<dbReference type="Gene3D" id="2.30.30.140">
    <property type="match status" value="1"/>
</dbReference>
<evidence type="ECO:0000313" key="3">
    <source>
        <dbReference type="EMBL" id="JAT27582.1"/>
    </source>
</evidence>
<feature type="domain" description="Tudor" evidence="2">
    <location>
        <begin position="50"/>
        <end position="112"/>
    </location>
</feature>
<dbReference type="InterPro" id="IPR002999">
    <property type="entry name" value="Tudor"/>
</dbReference>
<name>A0A1B6LV68_9HEMI</name>
<feature type="non-terminal residue" evidence="3">
    <location>
        <position position="398"/>
    </location>
</feature>
<dbReference type="EMBL" id="GEBQ01012395">
    <property type="protein sequence ID" value="JAT27582.1"/>
    <property type="molecule type" value="Transcribed_RNA"/>
</dbReference>
<dbReference type="AlphaFoldDB" id="A0A1B6LV68"/>
<gene>
    <name evidence="3" type="ORF">g.10311</name>
</gene>
<dbReference type="SUPFAM" id="SSF63748">
    <property type="entry name" value="Tudor/PWWP/MBT"/>
    <property type="match status" value="1"/>
</dbReference>
<evidence type="ECO:0000259" key="2">
    <source>
        <dbReference type="PROSITE" id="PS50304"/>
    </source>
</evidence>
<dbReference type="Pfam" id="PF00567">
    <property type="entry name" value="TUDOR"/>
    <property type="match status" value="1"/>
</dbReference>
<dbReference type="PROSITE" id="PS50304">
    <property type="entry name" value="TUDOR"/>
    <property type="match status" value="1"/>
</dbReference>
<proteinExistence type="predicted"/>
<accession>A0A1B6LV68</accession>
<organism evidence="3">
    <name type="scientific">Graphocephala atropunctata</name>
    <dbReference type="NCBI Taxonomy" id="36148"/>
    <lineage>
        <taxon>Eukaryota</taxon>
        <taxon>Metazoa</taxon>
        <taxon>Ecdysozoa</taxon>
        <taxon>Arthropoda</taxon>
        <taxon>Hexapoda</taxon>
        <taxon>Insecta</taxon>
        <taxon>Pterygota</taxon>
        <taxon>Neoptera</taxon>
        <taxon>Paraneoptera</taxon>
        <taxon>Hemiptera</taxon>
        <taxon>Auchenorrhyncha</taxon>
        <taxon>Membracoidea</taxon>
        <taxon>Cicadellidae</taxon>
        <taxon>Cicadellinae</taxon>
        <taxon>Cicadellini</taxon>
        <taxon>Graphocephala</taxon>
    </lineage>
</organism>
<sequence length="398" mass="46032">MATQTIGFEISLNHYESVSLFLGCKMEKENKFSQQIDHVCRNMTECHWFTPRIGEICGVYTPDKTWARGLIKNHFVRGERNTTYEVFLIDSGGYVRVPKSHLVVLSEMMKREPPQVLKLGIYGVLPAVALCLKCRLLLSKLFGGKKLHFVEKIRINNIIFGDIFINEAEKPEPENLTTVLLQKGIVKKTDNFEEDIIQFCRVFERVDDDCSVDIPDNKVEHTTLSQVVKSDDDVMYTDIKMNLSSSKAMPDTGYSSLEDGRYVDEDTISIPAGYQFTRKKETTRRSSRKEIKMPRTYYEKMRDKPRSKSESRLAVRDEEHQPLTSERGKVDGSIEHQRVLYNFERKADNTEYEPVFKPKRVSWGSTSYNERTLSKDPEPKIVKTKVLNLNLKKEENTS</sequence>
<reference evidence="3" key="1">
    <citation type="submission" date="2015-11" db="EMBL/GenBank/DDBJ databases">
        <title>De novo transcriptome assembly of four potential Pierce s Disease insect vectors from Arizona vineyards.</title>
        <authorList>
            <person name="Tassone E.E."/>
        </authorList>
    </citation>
    <scope>NUCLEOTIDE SEQUENCE</scope>
</reference>
<evidence type="ECO:0000256" key="1">
    <source>
        <dbReference type="SAM" id="MobiDB-lite"/>
    </source>
</evidence>
<protein>
    <recommendedName>
        <fullName evidence="2">Tudor domain-containing protein</fullName>
    </recommendedName>
</protein>